<evidence type="ECO:0000259" key="1">
    <source>
        <dbReference type="PROSITE" id="PS51819"/>
    </source>
</evidence>
<dbReference type="InterPro" id="IPR029068">
    <property type="entry name" value="Glyas_Bleomycin-R_OHBP_Dase"/>
</dbReference>
<dbReference type="InterPro" id="IPR037523">
    <property type="entry name" value="VOC_core"/>
</dbReference>
<dbReference type="Pfam" id="PF00903">
    <property type="entry name" value="Glyoxalase"/>
    <property type="match status" value="1"/>
</dbReference>
<comment type="caution">
    <text evidence="2">The sequence shown here is derived from an EMBL/GenBank/DDBJ whole genome shotgun (WGS) entry which is preliminary data.</text>
</comment>
<evidence type="ECO:0000313" key="2">
    <source>
        <dbReference type="EMBL" id="MEC3887345.1"/>
    </source>
</evidence>
<protein>
    <submittedName>
        <fullName evidence="2">VOC family protein</fullName>
    </submittedName>
</protein>
<dbReference type="Gene3D" id="3.10.180.10">
    <property type="entry name" value="2,3-Dihydroxybiphenyl 1,2-Dioxygenase, domain 1"/>
    <property type="match status" value="1"/>
</dbReference>
<reference evidence="2" key="2">
    <citation type="submission" date="2024-01" db="EMBL/GenBank/DDBJ databases">
        <title>Long-read genome sequencing of X. campestris pv. papavericola.</title>
        <authorList>
            <person name="Hussain R.M.F."/>
            <person name="Greer S."/>
            <person name="Harrison J."/>
            <person name="Grant M."/>
            <person name="Vicente J."/>
            <person name="Studholme D.J."/>
        </authorList>
    </citation>
    <scope>NUCLEOTIDE SEQUENCE</scope>
    <source>
        <strain evidence="2">NCPPB 2970</strain>
    </source>
</reference>
<organism evidence="2 3">
    <name type="scientific">Xanthomonas campestris pv. papavericola</name>
    <dbReference type="NCBI Taxonomy" id="487881"/>
    <lineage>
        <taxon>Bacteria</taxon>
        <taxon>Pseudomonadati</taxon>
        <taxon>Pseudomonadota</taxon>
        <taxon>Gammaproteobacteria</taxon>
        <taxon>Lysobacterales</taxon>
        <taxon>Lysobacteraceae</taxon>
        <taxon>Xanthomonas</taxon>
    </lineage>
</organism>
<name>A0AAJ3CDR8_XANCA</name>
<evidence type="ECO:0000313" key="3">
    <source>
        <dbReference type="Proteomes" id="UP001297361"/>
    </source>
</evidence>
<dbReference type="CDD" id="cd08354">
    <property type="entry name" value="VOC_like"/>
    <property type="match status" value="1"/>
</dbReference>
<dbReference type="Proteomes" id="UP001297361">
    <property type="component" value="Unassembled WGS sequence"/>
</dbReference>
<dbReference type="EMBL" id="JAJFNJ020000003">
    <property type="protein sequence ID" value="MEC3887345.1"/>
    <property type="molecule type" value="Genomic_DNA"/>
</dbReference>
<dbReference type="SUPFAM" id="SSF54593">
    <property type="entry name" value="Glyoxalase/Bleomycin resistance protein/Dihydroxybiphenyl dioxygenase"/>
    <property type="match status" value="1"/>
</dbReference>
<dbReference type="PROSITE" id="PS51819">
    <property type="entry name" value="VOC"/>
    <property type="match status" value="1"/>
</dbReference>
<dbReference type="AlphaFoldDB" id="A0AAJ3CDR8"/>
<dbReference type="PANTHER" id="PTHR21366">
    <property type="entry name" value="GLYOXALASE FAMILY PROTEIN"/>
    <property type="match status" value="1"/>
</dbReference>
<feature type="domain" description="VOC" evidence="1">
    <location>
        <begin position="14"/>
        <end position="139"/>
    </location>
</feature>
<accession>A0AAJ3CDR8</accession>
<proteinExistence type="predicted"/>
<gene>
    <name evidence="2" type="ORF">LLE72_006150</name>
</gene>
<sequence length="145" mass="15572">MILSPASTAPALRGMLETGVYVADLDRACAFYAQVLGLQPMHRDARMAAYAIAPAQVLLLFLQGSTTTTVRLPGGTIPPHDGHGHTHYALAIATESLAAWEAHLHACDVAIEGRTQWPGGGQSVYFRDPDDHLVELATPGLWPNY</sequence>
<dbReference type="InterPro" id="IPR050383">
    <property type="entry name" value="GlyoxalaseI/FosfomycinResist"/>
</dbReference>
<reference evidence="2" key="1">
    <citation type="submission" date="2021-10" db="EMBL/GenBank/DDBJ databases">
        <authorList>
            <person name="Hussein R."/>
            <person name="Harrison J."/>
            <person name="Studholme D.J."/>
            <person name="Vicente J."/>
            <person name="Grant M."/>
        </authorList>
    </citation>
    <scope>NUCLEOTIDE SEQUENCE</scope>
    <source>
        <strain evidence="2">NCPPB 2970</strain>
    </source>
</reference>
<dbReference type="RefSeq" id="WP_228424723.1">
    <property type="nucleotide sequence ID" value="NZ_JAJFNJ020000003.1"/>
</dbReference>
<dbReference type="PANTHER" id="PTHR21366:SF22">
    <property type="entry name" value="VOC DOMAIN-CONTAINING PROTEIN"/>
    <property type="match status" value="1"/>
</dbReference>
<dbReference type="InterPro" id="IPR004360">
    <property type="entry name" value="Glyas_Fos-R_dOase_dom"/>
</dbReference>